<dbReference type="PRINTS" id="PR00081">
    <property type="entry name" value="GDHRDH"/>
</dbReference>
<proteinExistence type="inferred from homology"/>
<evidence type="ECO:0000313" key="4">
    <source>
        <dbReference type="Proteomes" id="UP000235672"/>
    </source>
</evidence>
<keyword evidence="4" id="KW-1185">Reference proteome</keyword>
<dbReference type="EMBL" id="KZ613549">
    <property type="protein sequence ID" value="PMD12479.1"/>
    <property type="molecule type" value="Genomic_DNA"/>
</dbReference>
<evidence type="ECO:0000256" key="1">
    <source>
        <dbReference type="ARBA" id="ARBA00006484"/>
    </source>
</evidence>
<evidence type="ECO:0000313" key="3">
    <source>
        <dbReference type="EMBL" id="PMD12479.1"/>
    </source>
</evidence>
<dbReference type="AlphaFoldDB" id="A0A2J6PER4"/>
<dbReference type="OrthoDB" id="191139at2759"/>
<dbReference type="Gene3D" id="3.40.50.720">
    <property type="entry name" value="NAD(P)-binding Rossmann-like Domain"/>
    <property type="match status" value="1"/>
</dbReference>
<comment type="similarity">
    <text evidence="1">Belongs to the short-chain dehydrogenases/reductases (SDR) family.</text>
</comment>
<dbReference type="GO" id="GO:0016491">
    <property type="term" value="F:oxidoreductase activity"/>
    <property type="evidence" value="ECO:0007669"/>
    <property type="project" value="UniProtKB-KW"/>
</dbReference>
<dbReference type="PANTHER" id="PTHR24320">
    <property type="entry name" value="RETINOL DEHYDROGENASE"/>
    <property type="match status" value="1"/>
</dbReference>
<dbReference type="SUPFAM" id="SSF51735">
    <property type="entry name" value="NAD(P)-binding Rossmann-fold domains"/>
    <property type="match status" value="1"/>
</dbReference>
<dbReference type="STRING" id="1745343.A0A2J6PER4"/>
<name>A0A2J6PER4_9HELO</name>
<dbReference type="InterPro" id="IPR002347">
    <property type="entry name" value="SDR_fam"/>
</dbReference>
<dbReference type="Pfam" id="PF00106">
    <property type="entry name" value="adh_short"/>
    <property type="match status" value="1"/>
</dbReference>
<protein>
    <submittedName>
        <fullName evidence="3">Putative short-chain dehydrogenase</fullName>
    </submittedName>
</protein>
<dbReference type="Proteomes" id="UP000235672">
    <property type="component" value="Unassembled WGS sequence"/>
</dbReference>
<keyword evidence="2" id="KW-0560">Oxidoreductase</keyword>
<dbReference type="PANTHER" id="PTHR24320:SF283">
    <property type="entry name" value="RETINOL DEHYDROGENASE 11"/>
    <property type="match status" value="1"/>
</dbReference>
<gene>
    <name evidence="3" type="ORF">NA56DRAFT_639092</name>
</gene>
<reference evidence="3 4" key="1">
    <citation type="submission" date="2016-05" db="EMBL/GenBank/DDBJ databases">
        <title>A degradative enzymes factory behind the ericoid mycorrhizal symbiosis.</title>
        <authorList>
            <consortium name="DOE Joint Genome Institute"/>
            <person name="Martino E."/>
            <person name="Morin E."/>
            <person name="Grelet G."/>
            <person name="Kuo A."/>
            <person name="Kohler A."/>
            <person name="Daghino S."/>
            <person name="Barry K."/>
            <person name="Choi C."/>
            <person name="Cichocki N."/>
            <person name="Clum A."/>
            <person name="Copeland A."/>
            <person name="Hainaut M."/>
            <person name="Haridas S."/>
            <person name="Labutti K."/>
            <person name="Lindquist E."/>
            <person name="Lipzen A."/>
            <person name="Khouja H.-R."/>
            <person name="Murat C."/>
            <person name="Ohm R."/>
            <person name="Olson A."/>
            <person name="Spatafora J."/>
            <person name="Veneault-Fourrey C."/>
            <person name="Henrissat B."/>
            <person name="Grigoriev I."/>
            <person name="Martin F."/>
            <person name="Perotto S."/>
        </authorList>
    </citation>
    <scope>NUCLEOTIDE SEQUENCE [LARGE SCALE GENOMIC DNA]</scope>
    <source>
        <strain evidence="3 4">UAMH 7357</strain>
    </source>
</reference>
<dbReference type="InterPro" id="IPR036291">
    <property type="entry name" value="NAD(P)-bd_dom_sf"/>
</dbReference>
<sequence>MTATTYSNFDEKTESLEVAEKFADQIHGKTILVTGVNRGGIGFSTAKAFASRSPSHLIIAGRNTSRIQECIDALKVEFPHVDYRALKLDLSSQKVVREAAAALLSWNDIPEVNILVNNAAVMNLPDRTLSEDGLEMQFATNHIGHFLFTCLIMPKLIKAAKNSPKGATRVINVSSLSPTRAGMRWSDINFEKINKTLPKEEQPPYGMHRTWGAIEPEEKSYLPLEGYNQSKVANVLFSIALNKRLYEKYGILSIALHPGIIQTELSRYAAPETLKAMGEFLKKGDLYIKTLGAGASTTIVAAMDPGLGMPRERDGKENLGVYLIDCQISDKADPRAISSNEAEKLWTLSEELVKDTFSW</sequence>
<accession>A0A2J6PER4</accession>
<evidence type="ECO:0000256" key="2">
    <source>
        <dbReference type="ARBA" id="ARBA00023002"/>
    </source>
</evidence>
<organism evidence="3 4">
    <name type="scientific">Hyaloscypha hepaticicola</name>
    <dbReference type="NCBI Taxonomy" id="2082293"/>
    <lineage>
        <taxon>Eukaryota</taxon>
        <taxon>Fungi</taxon>
        <taxon>Dikarya</taxon>
        <taxon>Ascomycota</taxon>
        <taxon>Pezizomycotina</taxon>
        <taxon>Leotiomycetes</taxon>
        <taxon>Helotiales</taxon>
        <taxon>Hyaloscyphaceae</taxon>
        <taxon>Hyaloscypha</taxon>
    </lineage>
</organism>